<gene>
    <name evidence="1" type="ORF">U2I54_21780</name>
</gene>
<comment type="caution">
    <text evidence="1">The sequence shown here is derived from an EMBL/GenBank/DDBJ whole genome shotgun (WGS) entry which is preliminary data.</text>
</comment>
<evidence type="ECO:0008006" key="3">
    <source>
        <dbReference type="Google" id="ProtNLM"/>
    </source>
</evidence>
<reference evidence="2" key="1">
    <citation type="submission" date="2023-11" db="EMBL/GenBank/DDBJ databases">
        <title>Genome Sequence of Bacillus pseudomycoides stain BUPM19.</title>
        <authorList>
            <person name="Farhat A."/>
        </authorList>
    </citation>
    <scope>NUCLEOTIDE SEQUENCE [LARGE SCALE GENOMIC DNA]</scope>
    <source>
        <strain evidence="2">BUPM19</strain>
    </source>
</reference>
<organism evidence="1 2">
    <name type="scientific">Bacillus bingmayongensis</name>
    <dbReference type="NCBI Taxonomy" id="1150157"/>
    <lineage>
        <taxon>Bacteria</taxon>
        <taxon>Bacillati</taxon>
        <taxon>Bacillota</taxon>
        <taxon>Bacilli</taxon>
        <taxon>Bacillales</taxon>
        <taxon>Bacillaceae</taxon>
        <taxon>Bacillus</taxon>
    </lineage>
</organism>
<dbReference type="RefSeq" id="WP_374219041.1">
    <property type="nucleotide sequence ID" value="NZ_JAXOVW010000073.1"/>
</dbReference>
<dbReference type="Proteomes" id="UP001291930">
    <property type="component" value="Unassembled WGS sequence"/>
</dbReference>
<keyword evidence="2" id="KW-1185">Reference proteome</keyword>
<sequence>MNKTTISNEILQEFKERMRLGDDEDDNLRRILSASNQELIRICGSYDINNDETFKELVFERSRYTYNDALEYFNANFLSQINSLSIEKALEEIVLSGE</sequence>
<evidence type="ECO:0000313" key="2">
    <source>
        <dbReference type="Proteomes" id="UP001291930"/>
    </source>
</evidence>
<accession>A0ABU5K1J4</accession>
<dbReference type="EMBL" id="JAXOVW010000073">
    <property type="protein sequence ID" value="MDZ5609614.1"/>
    <property type="molecule type" value="Genomic_DNA"/>
</dbReference>
<protein>
    <recommendedName>
        <fullName evidence="3">Phage gp6-like head-tail connector protein</fullName>
    </recommendedName>
</protein>
<name>A0ABU5K1J4_9BACI</name>
<evidence type="ECO:0000313" key="1">
    <source>
        <dbReference type="EMBL" id="MDZ5609614.1"/>
    </source>
</evidence>
<proteinExistence type="predicted"/>